<dbReference type="SUPFAM" id="SSF52540">
    <property type="entry name" value="P-loop containing nucleoside triphosphate hydrolases"/>
    <property type="match status" value="1"/>
</dbReference>
<dbReference type="InterPro" id="IPR027417">
    <property type="entry name" value="P-loop_NTPase"/>
</dbReference>
<dbReference type="PANTHER" id="PTHR10605">
    <property type="entry name" value="HEPARAN SULFATE SULFOTRANSFERASE"/>
    <property type="match status" value="1"/>
</dbReference>
<evidence type="ECO:0000256" key="1">
    <source>
        <dbReference type="ARBA" id="ARBA00022679"/>
    </source>
</evidence>
<evidence type="ECO:0000313" key="4">
    <source>
        <dbReference type="EMBL" id="POQ98651.1"/>
    </source>
</evidence>
<dbReference type="InterPro" id="IPR037359">
    <property type="entry name" value="NST/OST"/>
</dbReference>
<keyword evidence="2" id="KW-0325">Glycoprotein</keyword>
<feature type="domain" description="Sulfotransferase" evidence="3">
    <location>
        <begin position="5"/>
        <end position="179"/>
    </location>
</feature>
<comment type="caution">
    <text evidence="4">The sequence shown here is derived from an EMBL/GenBank/DDBJ whole genome shotgun (WGS) entry which is preliminary data.</text>
</comment>
<sequence>MVVNFMIIGAQKCGTTDLADRLSRHREISFCSVKEPGFFHKTPRWEDRIATYHALFPHTPGTLLGEGSTMYSAFPEYRDTPHRLHRYNPELKLIYIMRQPVDRIVSHYAHRLGHKRACLAPEQELFQDPTYVNRSRYALQVRPFLELFGAEQVLLLLFEEYIADPDTTMERVARFLGVSPEGFSFETERSPANPSVGQTRWGPVMRKITRNRHLRKIGAAVPLAARDRLRRAVGVTLREKPAVSEEVKHDLWRLLEDDVAALEGLMGRELAIWRKNYPDTSR</sequence>
<evidence type="ECO:0000256" key="2">
    <source>
        <dbReference type="ARBA" id="ARBA00023180"/>
    </source>
</evidence>
<gene>
    <name evidence="4" type="ORF">AU468_12365</name>
</gene>
<dbReference type="Gene3D" id="3.40.50.300">
    <property type="entry name" value="P-loop containing nucleotide triphosphate hydrolases"/>
    <property type="match status" value="1"/>
</dbReference>
<dbReference type="Proteomes" id="UP000237350">
    <property type="component" value="Unassembled WGS sequence"/>
</dbReference>
<reference evidence="5" key="1">
    <citation type="submission" date="2015-12" db="EMBL/GenBank/DDBJ databases">
        <authorList>
            <person name="Lodha T.D."/>
            <person name="Chintalapati S."/>
            <person name="Chintalapati V.R."/>
            <person name="Sravanthi T."/>
        </authorList>
    </citation>
    <scope>NUCLEOTIDE SEQUENCE [LARGE SCALE GENOMIC DNA]</scope>
    <source>
        <strain evidence="5">JC133</strain>
    </source>
</reference>
<organism evidence="4 5">
    <name type="scientific">Alkalispirochaeta sphaeroplastigenens</name>
    <dbReference type="NCBI Taxonomy" id="1187066"/>
    <lineage>
        <taxon>Bacteria</taxon>
        <taxon>Pseudomonadati</taxon>
        <taxon>Spirochaetota</taxon>
        <taxon>Spirochaetia</taxon>
        <taxon>Spirochaetales</taxon>
        <taxon>Spirochaetaceae</taxon>
        <taxon>Alkalispirochaeta</taxon>
    </lineage>
</organism>
<accession>A0A2S4JGK5</accession>
<name>A0A2S4JGK5_9SPIO</name>
<dbReference type="PANTHER" id="PTHR10605:SF56">
    <property type="entry name" value="BIFUNCTIONAL HEPARAN SULFATE N-DEACETYLASE_N-SULFOTRANSFERASE"/>
    <property type="match status" value="1"/>
</dbReference>
<dbReference type="EMBL" id="LPWH01000118">
    <property type="protein sequence ID" value="POQ98651.1"/>
    <property type="molecule type" value="Genomic_DNA"/>
</dbReference>
<keyword evidence="1" id="KW-0808">Transferase</keyword>
<protein>
    <recommendedName>
        <fullName evidence="3">Sulfotransferase domain-containing protein</fullName>
    </recommendedName>
</protein>
<dbReference type="InterPro" id="IPR000863">
    <property type="entry name" value="Sulfotransferase_dom"/>
</dbReference>
<evidence type="ECO:0000259" key="3">
    <source>
        <dbReference type="Pfam" id="PF00685"/>
    </source>
</evidence>
<keyword evidence="5" id="KW-1185">Reference proteome</keyword>
<evidence type="ECO:0000313" key="5">
    <source>
        <dbReference type="Proteomes" id="UP000237350"/>
    </source>
</evidence>
<proteinExistence type="predicted"/>
<dbReference type="GO" id="GO:0008146">
    <property type="term" value="F:sulfotransferase activity"/>
    <property type="evidence" value="ECO:0007669"/>
    <property type="project" value="InterPro"/>
</dbReference>
<dbReference type="AlphaFoldDB" id="A0A2S4JGK5"/>
<dbReference type="Pfam" id="PF00685">
    <property type="entry name" value="Sulfotransfer_1"/>
    <property type="match status" value="1"/>
</dbReference>
<dbReference type="RefSeq" id="WP_181015601.1">
    <property type="nucleotide sequence ID" value="NZ_LPWH01000118.1"/>
</dbReference>